<proteinExistence type="predicted"/>
<organism evidence="1 2">
    <name type="scientific">Nitratifractor salsuginis (strain DSM 16511 / JCM 12458 / E9I37-1)</name>
    <dbReference type="NCBI Taxonomy" id="749222"/>
    <lineage>
        <taxon>Bacteria</taxon>
        <taxon>Pseudomonadati</taxon>
        <taxon>Campylobacterota</taxon>
        <taxon>Epsilonproteobacteria</taxon>
        <taxon>Campylobacterales</taxon>
        <taxon>Sulfurovaceae</taxon>
        <taxon>Nitratifractor</taxon>
    </lineage>
</organism>
<gene>
    <name evidence="1" type="ordered locus">Nitsa_0650</name>
</gene>
<dbReference type="RefSeq" id="WP_013553613.1">
    <property type="nucleotide sequence ID" value="NC_014935.1"/>
</dbReference>
<evidence type="ECO:0000313" key="2">
    <source>
        <dbReference type="Proteomes" id="UP000008633"/>
    </source>
</evidence>
<dbReference type="KEGG" id="nsa:Nitsa_0650"/>
<accession>E6X1I5</accession>
<reference evidence="2" key="2">
    <citation type="submission" date="2011-01" db="EMBL/GenBank/DDBJ databases">
        <title>The complete genome of Nitratifractor salsuginis DSM 16511.</title>
        <authorList>
            <consortium name="US DOE Joint Genome Institute (JGI-PGF)"/>
            <person name="Lucas S."/>
            <person name="Copeland A."/>
            <person name="Lapidus A."/>
            <person name="Bruce D."/>
            <person name="Goodwin L."/>
            <person name="Pitluck S."/>
            <person name="Kyrpides N."/>
            <person name="Mavromatis K."/>
            <person name="Ivanova N."/>
            <person name="Mikhailova N."/>
            <person name="Zeytun A."/>
            <person name="Detter J.C."/>
            <person name="Tapia R."/>
            <person name="Han C."/>
            <person name="Land M."/>
            <person name="Hauser L."/>
            <person name="Markowitz V."/>
            <person name="Cheng J.-F."/>
            <person name="Hugenholtz P."/>
            <person name="Woyke T."/>
            <person name="Wu D."/>
            <person name="Tindall B."/>
            <person name="Schuetze A."/>
            <person name="Brambilla E."/>
            <person name="Klenk H.-P."/>
            <person name="Eisen J.A."/>
        </authorList>
    </citation>
    <scope>NUCLEOTIDE SEQUENCE [LARGE SCALE GENOMIC DNA]</scope>
    <source>
        <strain evidence="2">DSM 16511 / JCM 12458 / E9I37-1</strain>
    </source>
</reference>
<dbReference type="EMBL" id="CP002452">
    <property type="protein sequence ID" value="ADV45918.1"/>
    <property type="molecule type" value="Genomic_DNA"/>
</dbReference>
<keyword evidence="2" id="KW-1185">Reference proteome</keyword>
<reference evidence="1 2" key="1">
    <citation type="journal article" date="2011" name="Stand. Genomic Sci.">
        <title>Complete genome sequence of Nitratifractor salsuginis type strain (E9I37-1).</title>
        <authorList>
            <person name="Anderson I."/>
            <person name="Sikorski J."/>
            <person name="Zeytun A."/>
            <person name="Nolan M."/>
            <person name="Lapidus A."/>
            <person name="Lucas S."/>
            <person name="Hammon N."/>
            <person name="Deshpande S."/>
            <person name="Cheng J.F."/>
            <person name="Tapia R."/>
            <person name="Han C."/>
            <person name="Goodwin L."/>
            <person name="Pitluck S."/>
            <person name="Liolios K."/>
            <person name="Pagani I."/>
            <person name="Ivanova N."/>
            <person name="Huntemann M."/>
            <person name="Mavromatis K."/>
            <person name="Ovchinikova G."/>
            <person name="Pati A."/>
            <person name="Chen A."/>
            <person name="Palaniappan K."/>
            <person name="Land M."/>
            <person name="Hauser L."/>
            <person name="Brambilla E.M."/>
            <person name="Ngatchou-Djao O.D."/>
            <person name="Rohde M."/>
            <person name="Tindall B.J."/>
            <person name="Goker M."/>
            <person name="Detter J.C."/>
            <person name="Woyke T."/>
            <person name="Bristow J."/>
            <person name="Eisen J.A."/>
            <person name="Markowitz V."/>
            <person name="Hugenholtz P."/>
            <person name="Klenk H.P."/>
            <person name="Kyrpides N.C."/>
        </authorList>
    </citation>
    <scope>NUCLEOTIDE SEQUENCE [LARGE SCALE GENOMIC DNA]</scope>
    <source>
        <strain evidence="2">DSM 16511 / JCM 12458 / E9I37-1</strain>
    </source>
</reference>
<sequence length="241" mass="27784">MWRLFVGLIVAGLLLMTLEAKTWEYRITSPLFGTLGSVQIRENNTSQKGYRIVAEAKTHGIAATLTRHRHWQVLSEGKWKGLRRVPHHYSYQEEDKKKKKIHDYSIDPVHRKVEKSTREWKRGKLRKKERSKLPYYSDEDPATLLFNLLSHPQMLKSGRYRVVGAEKNGGYITVTVPDERNAASERSRLRVGKQEKIVYIVIPQKKKSSRKIVAAVSTDGELDAAYTVAVPVIGVLYMKRR</sequence>
<protein>
    <recommendedName>
        <fullName evidence="3">DUF3108 domain-containing protein</fullName>
    </recommendedName>
</protein>
<dbReference type="Proteomes" id="UP000008633">
    <property type="component" value="Chromosome"/>
</dbReference>
<dbReference type="HOGENOM" id="CLU_1150907_0_0_7"/>
<dbReference type="AlphaFoldDB" id="E6X1I5"/>
<evidence type="ECO:0000313" key="1">
    <source>
        <dbReference type="EMBL" id="ADV45918.1"/>
    </source>
</evidence>
<name>E6X1I5_NITSE</name>
<evidence type="ECO:0008006" key="3">
    <source>
        <dbReference type="Google" id="ProtNLM"/>
    </source>
</evidence>
<dbReference type="STRING" id="749222.Nitsa_0650"/>